<feature type="domain" description="HTH La-type RNA-binding" evidence="4">
    <location>
        <begin position="260"/>
        <end position="352"/>
    </location>
</feature>
<dbReference type="Pfam" id="PF05383">
    <property type="entry name" value="La"/>
    <property type="match status" value="1"/>
</dbReference>
<evidence type="ECO:0000256" key="1">
    <source>
        <dbReference type="ARBA" id="ARBA00022884"/>
    </source>
</evidence>
<organism evidence="5 6">
    <name type="scientific">Durusdinium trenchii</name>
    <dbReference type="NCBI Taxonomy" id="1381693"/>
    <lineage>
        <taxon>Eukaryota</taxon>
        <taxon>Sar</taxon>
        <taxon>Alveolata</taxon>
        <taxon>Dinophyceae</taxon>
        <taxon>Suessiales</taxon>
        <taxon>Symbiodiniaceae</taxon>
        <taxon>Durusdinium</taxon>
    </lineage>
</organism>
<dbReference type="PROSITE" id="PS50961">
    <property type="entry name" value="HTH_LA"/>
    <property type="match status" value="1"/>
</dbReference>
<dbReference type="EMBL" id="CAXAMN010022773">
    <property type="protein sequence ID" value="CAK9072600.1"/>
    <property type="molecule type" value="Genomic_DNA"/>
</dbReference>
<protein>
    <recommendedName>
        <fullName evidence="4">HTH La-type RNA-binding domain-containing protein</fullName>
    </recommendedName>
</protein>
<dbReference type="InterPro" id="IPR036390">
    <property type="entry name" value="WH_DNA-bd_sf"/>
</dbReference>
<evidence type="ECO:0000313" key="5">
    <source>
        <dbReference type="EMBL" id="CAK9072600.1"/>
    </source>
</evidence>
<dbReference type="PANTHER" id="PTHR22792">
    <property type="entry name" value="LUPUS LA PROTEIN-RELATED"/>
    <property type="match status" value="1"/>
</dbReference>
<evidence type="ECO:0000313" key="6">
    <source>
        <dbReference type="Proteomes" id="UP001642484"/>
    </source>
</evidence>
<comment type="caution">
    <text evidence="5">The sequence shown here is derived from an EMBL/GenBank/DDBJ whole genome shotgun (WGS) entry which is preliminary data.</text>
</comment>
<dbReference type="InterPro" id="IPR006630">
    <property type="entry name" value="La_HTH"/>
</dbReference>
<dbReference type="Gene3D" id="1.10.10.10">
    <property type="entry name" value="Winged helix-like DNA-binding domain superfamily/Winged helix DNA-binding domain"/>
    <property type="match status" value="1"/>
</dbReference>
<dbReference type="CDD" id="cd07323">
    <property type="entry name" value="LAM"/>
    <property type="match status" value="1"/>
</dbReference>
<feature type="compositionally biased region" description="Polar residues" evidence="3">
    <location>
        <begin position="151"/>
        <end position="169"/>
    </location>
</feature>
<accession>A0ABP0P982</accession>
<dbReference type="SMART" id="SM00715">
    <property type="entry name" value="LA"/>
    <property type="match status" value="1"/>
</dbReference>
<feature type="region of interest" description="Disordered" evidence="3">
    <location>
        <begin position="1"/>
        <end position="195"/>
    </location>
</feature>
<dbReference type="PANTHER" id="PTHR22792:SF132">
    <property type="entry name" value="LA-RELATED PROTEIN 1"/>
    <property type="match status" value="1"/>
</dbReference>
<evidence type="ECO:0000256" key="2">
    <source>
        <dbReference type="PROSITE-ProRule" id="PRU00332"/>
    </source>
</evidence>
<keyword evidence="1 2" id="KW-0694">RNA-binding</keyword>
<evidence type="ECO:0000259" key="4">
    <source>
        <dbReference type="PROSITE" id="PS50961"/>
    </source>
</evidence>
<dbReference type="SUPFAM" id="SSF46785">
    <property type="entry name" value="Winged helix' DNA-binding domain"/>
    <property type="match status" value="1"/>
</dbReference>
<dbReference type="InterPro" id="IPR036388">
    <property type="entry name" value="WH-like_DNA-bd_sf"/>
</dbReference>
<gene>
    <name evidence="5" type="ORF">CCMP2556_LOCUS35722</name>
</gene>
<reference evidence="5 6" key="1">
    <citation type="submission" date="2024-02" db="EMBL/GenBank/DDBJ databases">
        <authorList>
            <person name="Chen Y."/>
            <person name="Shah S."/>
            <person name="Dougan E. K."/>
            <person name="Thang M."/>
            <person name="Chan C."/>
        </authorList>
    </citation>
    <scope>NUCLEOTIDE SEQUENCE [LARGE SCALE GENOMIC DNA]</scope>
</reference>
<evidence type="ECO:0000256" key="3">
    <source>
        <dbReference type="SAM" id="MobiDB-lite"/>
    </source>
</evidence>
<name>A0ABP0P982_9DINO</name>
<feature type="compositionally biased region" description="Low complexity" evidence="3">
    <location>
        <begin position="1"/>
        <end position="10"/>
    </location>
</feature>
<dbReference type="Proteomes" id="UP001642484">
    <property type="component" value="Unassembled WGS sequence"/>
</dbReference>
<sequence>MDATDGAAGKAKAKRQWKKIDPGQILDIQSYEEQRKGSEVKGKGKGNEKGKGRGNGKGMSENGEGKGKGKGGKHASREEDPNVESTDPSGDLRPRPPREGAYGQPGLGSLGDPMAGGHQRQSYPRGGPSPKGGRRERDGKGKGRRSKGGFQSPQGASSFQAEEPQNAQVATPEARPSQAPSQVAPGTAHMAGGPFHAAVGKGGAGMGGFMPAPMQEGAMSFQMPQMQMFPPYMAGMGGMPYMGYAPEMMPCMSSTAATASPQRNDLVTKAKSQIEYYFSVGNLVKDIHLRKNVMDTQGWVSFSGLIQFPKLAQLTGDPTIILDAIHALPQLEMKPDNSAVRLKDNWQKWVWQQGD</sequence>
<feature type="compositionally biased region" description="Basic and acidic residues" evidence="3">
    <location>
        <begin position="32"/>
        <end position="51"/>
    </location>
</feature>
<dbReference type="InterPro" id="IPR045180">
    <property type="entry name" value="La_dom_prot"/>
</dbReference>
<keyword evidence="6" id="KW-1185">Reference proteome</keyword>
<proteinExistence type="predicted"/>